<reference evidence="3 4" key="1">
    <citation type="submission" date="2018-01" db="EMBL/GenBank/DDBJ databases">
        <title>Whole genome analyses suggest that Burkholderia sensu lato contains two further novel genera in the rhizoxinica-symbiotica group Mycetohabitans gen. nov., and Trinickia gen. nov.: implications for the evolution of diazotrophy and nodulation in the Burkholderiaceae.</title>
        <authorList>
            <person name="Estrada-de los Santos P."/>
            <person name="Palmer M."/>
            <person name="Chavez-Ramirez B."/>
            <person name="Beukes C."/>
            <person name="Steenkamp E.T."/>
            <person name="Hirsch A.M."/>
            <person name="Manyaka P."/>
            <person name="Maluk M."/>
            <person name="Lafos M."/>
            <person name="Crook M."/>
            <person name="Gross E."/>
            <person name="Simon M.F."/>
            <person name="Bueno dos Reis Junior F."/>
            <person name="Poole P.S."/>
            <person name="Venter S.N."/>
            <person name="James E.K."/>
        </authorList>
    </citation>
    <scope>NUCLEOTIDE SEQUENCE [LARGE SCALE GENOMIC DNA]</scope>
    <source>
        <strain evidence="3 4">JPY 581</strain>
    </source>
</reference>
<dbReference type="Proteomes" id="UP000235777">
    <property type="component" value="Unassembled WGS sequence"/>
</dbReference>
<dbReference type="InterPro" id="IPR007065">
    <property type="entry name" value="HPP"/>
</dbReference>
<sequence length="200" mass="20954">MRNGAAAKSKRLLSSLGALFGIAFTGWVAHLVLGETVDVPLLVAPMGASAVLLFAVPESPLAQPWSIMGGNVVSAILGVACAQLIATPVFAAATAVALAISAMLALRCVHPPSGAVALTAVLGGPNIHELGFRFVAMPIALQSGALLMAALLFHRMTGHRYPRIHESDSAEGMSALRRVFSKFRSRERDDVPYIDDPEST</sequence>
<dbReference type="PANTHER" id="PTHR33741">
    <property type="entry name" value="TRANSMEMBRANE PROTEIN DDB_G0269096-RELATED"/>
    <property type="match status" value="1"/>
</dbReference>
<evidence type="ECO:0000313" key="3">
    <source>
        <dbReference type="EMBL" id="PMS35236.1"/>
    </source>
</evidence>
<proteinExistence type="predicted"/>
<name>A0A2N7X0H0_9BURK</name>
<evidence type="ECO:0000256" key="1">
    <source>
        <dbReference type="SAM" id="Phobius"/>
    </source>
</evidence>
<protein>
    <recommendedName>
        <fullName evidence="2">HPP transmembrane region domain-containing protein</fullName>
    </recommendedName>
</protein>
<dbReference type="InterPro" id="IPR058581">
    <property type="entry name" value="TM_HPP"/>
</dbReference>
<dbReference type="EMBL" id="PNYC01000012">
    <property type="protein sequence ID" value="PMS35236.1"/>
    <property type="molecule type" value="Genomic_DNA"/>
</dbReference>
<dbReference type="STRING" id="863227.GCA_000373005_05532"/>
<dbReference type="Pfam" id="PF04982">
    <property type="entry name" value="TM_HPP"/>
    <property type="match status" value="1"/>
</dbReference>
<organism evidence="3 4">
    <name type="scientific">Trinickia symbiotica</name>
    <dbReference type="NCBI Taxonomy" id="863227"/>
    <lineage>
        <taxon>Bacteria</taxon>
        <taxon>Pseudomonadati</taxon>
        <taxon>Pseudomonadota</taxon>
        <taxon>Betaproteobacteria</taxon>
        <taxon>Burkholderiales</taxon>
        <taxon>Burkholderiaceae</taxon>
        <taxon>Trinickia</taxon>
    </lineage>
</organism>
<dbReference type="AlphaFoldDB" id="A0A2N7X0H0"/>
<comment type="caution">
    <text evidence="3">The sequence shown here is derived from an EMBL/GenBank/DDBJ whole genome shotgun (WGS) entry which is preliminary data.</text>
</comment>
<feature type="domain" description="HPP transmembrane region" evidence="2">
    <location>
        <begin position="9"/>
        <end position="162"/>
    </location>
</feature>
<evidence type="ECO:0000313" key="4">
    <source>
        <dbReference type="Proteomes" id="UP000235777"/>
    </source>
</evidence>
<keyword evidence="1" id="KW-0472">Membrane</keyword>
<feature type="transmembrane region" description="Helical" evidence="1">
    <location>
        <begin position="76"/>
        <end position="106"/>
    </location>
</feature>
<keyword evidence="1" id="KW-0812">Transmembrane</keyword>
<feature type="transmembrane region" description="Helical" evidence="1">
    <location>
        <begin position="12"/>
        <end position="33"/>
    </location>
</feature>
<keyword evidence="1" id="KW-1133">Transmembrane helix</keyword>
<feature type="transmembrane region" description="Helical" evidence="1">
    <location>
        <begin position="130"/>
        <end position="153"/>
    </location>
</feature>
<accession>A0A2N7X0H0</accession>
<dbReference type="OrthoDB" id="9811720at2"/>
<dbReference type="PANTHER" id="PTHR33741:SF5">
    <property type="entry name" value="TRANSMEMBRANE PROTEIN DDB_G0269096-RELATED"/>
    <property type="match status" value="1"/>
</dbReference>
<keyword evidence="4" id="KW-1185">Reference proteome</keyword>
<evidence type="ECO:0000259" key="2">
    <source>
        <dbReference type="Pfam" id="PF04982"/>
    </source>
</evidence>
<gene>
    <name evidence="3" type="ORF">C0Z20_19175</name>
</gene>